<dbReference type="SUPFAM" id="SSF52172">
    <property type="entry name" value="CheY-like"/>
    <property type="match status" value="1"/>
</dbReference>
<dbReference type="OrthoDB" id="573894at2"/>
<protein>
    <submittedName>
        <fullName evidence="2">Uncharacterized protein</fullName>
    </submittedName>
</protein>
<proteinExistence type="predicted"/>
<dbReference type="InterPro" id="IPR011006">
    <property type="entry name" value="CheY-like_superfamily"/>
</dbReference>
<reference evidence="2 3" key="1">
    <citation type="submission" date="2016-11" db="EMBL/GenBank/DDBJ databases">
        <title>Draft Genome Sequences of Nine Cyanobacterial Strains from Diverse Habitats.</title>
        <authorList>
            <person name="Zhu T."/>
            <person name="Hou S."/>
            <person name="Lu X."/>
            <person name="Hess W.R."/>
        </authorList>
    </citation>
    <scope>NUCLEOTIDE SEQUENCE [LARGE SCALE GENOMIC DNA]</scope>
    <source>
        <strain evidence="2 3">NIES-30</strain>
    </source>
</reference>
<evidence type="ECO:0000313" key="3">
    <source>
        <dbReference type="Proteomes" id="UP000185557"/>
    </source>
</evidence>
<accession>A0A1U7J485</accession>
<evidence type="ECO:0000256" key="1">
    <source>
        <dbReference type="SAM" id="MobiDB-lite"/>
    </source>
</evidence>
<feature type="region of interest" description="Disordered" evidence="1">
    <location>
        <begin position="225"/>
        <end position="266"/>
    </location>
</feature>
<dbReference type="RefSeq" id="WP_073609173.1">
    <property type="nucleotide sequence ID" value="NZ_MRCG01000010.1"/>
</dbReference>
<sequence length="266" mass="28994">MDAPQKLAFIVQSNRLQGLMWQALLKSQKLAVILEPAKGDLADCISQIASAGLTLPDVIVLDAEAAELNPYEFCRWCRTTFPTMQIFLTRCRQLHITDTERRWAKQQGATDFLCGFDRDTLMSGATDNVKRILTTLDYPFLNEKTLLTVLLNIRRQLSTTQSPKAPASRPERAQANGAGLTLATAKSSPDAPATPASQPVTPDLLNDVDWVTSGLNALGNGLARKAAKESFTPPPAVKSSALPKPSPTDKKLADGSTVRRYRGVVY</sequence>
<name>A0A1U7J485_9CYAN</name>
<organism evidence="2 3">
    <name type="scientific">Phormidium tenue NIES-30</name>
    <dbReference type="NCBI Taxonomy" id="549789"/>
    <lineage>
        <taxon>Bacteria</taxon>
        <taxon>Bacillati</taxon>
        <taxon>Cyanobacteriota</taxon>
        <taxon>Cyanophyceae</taxon>
        <taxon>Oscillatoriophycideae</taxon>
        <taxon>Oscillatoriales</taxon>
        <taxon>Oscillatoriaceae</taxon>
        <taxon>Phormidium</taxon>
    </lineage>
</organism>
<dbReference type="EMBL" id="MRCG01000010">
    <property type="protein sequence ID" value="OKH47223.1"/>
    <property type="molecule type" value="Genomic_DNA"/>
</dbReference>
<keyword evidence="3" id="KW-1185">Reference proteome</keyword>
<comment type="caution">
    <text evidence="2">The sequence shown here is derived from an EMBL/GenBank/DDBJ whole genome shotgun (WGS) entry which is preliminary data.</text>
</comment>
<evidence type="ECO:0000313" key="2">
    <source>
        <dbReference type="EMBL" id="OKH47223.1"/>
    </source>
</evidence>
<gene>
    <name evidence="2" type="ORF">NIES30_14805</name>
</gene>
<dbReference type="Proteomes" id="UP000185557">
    <property type="component" value="Unassembled WGS sequence"/>
</dbReference>
<dbReference type="STRING" id="549789.NIES30_14805"/>
<feature type="region of interest" description="Disordered" evidence="1">
    <location>
        <begin position="183"/>
        <end position="202"/>
    </location>
</feature>
<dbReference type="AlphaFoldDB" id="A0A1U7J485"/>